<organism evidence="2 3">
    <name type="scientific">Thioalbus denitrificans</name>
    <dbReference type="NCBI Taxonomy" id="547122"/>
    <lineage>
        <taxon>Bacteria</taxon>
        <taxon>Pseudomonadati</taxon>
        <taxon>Pseudomonadota</taxon>
        <taxon>Gammaproteobacteria</taxon>
        <taxon>Chromatiales</taxon>
        <taxon>Ectothiorhodospiraceae</taxon>
        <taxon>Thioalbus</taxon>
    </lineage>
</organism>
<gene>
    <name evidence="2" type="ORF">DFQ59_101830</name>
</gene>
<reference evidence="2 3" key="1">
    <citation type="submission" date="2018-07" db="EMBL/GenBank/DDBJ databases">
        <title>Genomic Encyclopedia of Type Strains, Phase IV (KMG-IV): sequencing the most valuable type-strain genomes for metagenomic binning, comparative biology and taxonomic classification.</title>
        <authorList>
            <person name="Goeker M."/>
        </authorList>
    </citation>
    <scope>NUCLEOTIDE SEQUENCE [LARGE SCALE GENOMIC DNA]</scope>
    <source>
        <strain evidence="2 3">DSM 26407</strain>
    </source>
</reference>
<proteinExistence type="predicted"/>
<name>A0A369CKB1_9GAMM</name>
<feature type="chain" id="PRO_5016951466" evidence="1">
    <location>
        <begin position="23"/>
        <end position="92"/>
    </location>
</feature>
<feature type="signal peptide" evidence="1">
    <location>
        <begin position="1"/>
        <end position="22"/>
    </location>
</feature>
<dbReference type="AlphaFoldDB" id="A0A369CKB1"/>
<comment type="caution">
    <text evidence="2">The sequence shown here is derived from an EMBL/GenBank/DDBJ whole genome shotgun (WGS) entry which is preliminary data.</text>
</comment>
<dbReference type="Proteomes" id="UP000252707">
    <property type="component" value="Unassembled WGS sequence"/>
</dbReference>
<dbReference type="EMBL" id="QPJY01000001">
    <property type="protein sequence ID" value="RCX33525.1"/>
    <property type="molecule type" value="Genomic_DNA"/>
</dbReference>
<evidence type="ECO:0000256" key="1">
    <source>
        <dbReference type="SAM" id="SignalP"/>
    </source>
</evidence>
<sequence>MNTRQMLMFCAGSLALSLGAAAVLFPFASVSRETLQASRSAQPVEALGEVDLGPDFGTVPVTELVGYYIENPPAAPEPGVAAAPKRQQFGGC</sequence>
<evidence type="ECO:0000313" key="2">
    <source>
        <dbReference type="EMBL" id="RCX33525.1"/>
    </source>
</evidence>
<accession>A0A369CKB1</accession>
<evidence type="ECO:0000313" key="3">
    <source>
        <dbReference type="Proteomes" id="UP000252707"/>
    </source>
</evidence>
<dbReference type="OrthoDB" id="7062831at2"/>
<keyword evidence="3" id="KW-1185">Reference proteome</keyword>
<protein>
    <submittedName>
        <fullName evidence="2">Uncharacterized protein</fullName>
    </submittedName>
</protein>
<dbReference type="RefSeq" id="WP_114278352.1">
    <property type="nucleotide sequence ID" value="NZ_QPJY01000001.1"/>
</dbReference>
<keyword evidence="1" id="KW-0732">Signal</keyword>